<dbReference type="PANTHER" id="PTHR43462:SF2">
    <property type="entry name" value="THREONYL AND ALANYL TRNA SYNTHETASE SECOND ADDITIONAL DOMAIN-CONTAINING PROTEIN"/>
    <property type="match status" value="1"/>
</dbReference>
<dbReference type="EMBL" id="AWTV01000009">
    <property type="protein sequence ID" value="KIH88789.1"/>
    <property type="molecule type" value="Genomic_DNA"/>
</dbReference>
<comment type="cofactor">
    <cofactor evidence="1">
        <name>Zn(2+)</name>
        <dbReference type="ChEBI" id="CHEBI:29105"/>
    </cofactor>
</comment>
<evidence type="ECO:0000259" key="3">
    <source>
        <dbReference type="SMART" id="SM00863"/>
    </source>
</evidence>
<evidence type="ECO:0000256" key="2">
    <source>
        <dbReference type="ARBA" id="ARBA00008429"/>
    </source>
</evidence>
<dbReference type="HOGENOM" id="CLU_004485_3_0_1"/>
<dbReference type="FunFam" id="3.30.980.10:FF:000008">
    <property type="entry name" value="Similar to alanyl-tRNA synthetase"/>
    <property type="match status" value="1"/>
</dbReference>
<dbReference type="InterPro" id="IPR012947">
    <property type="entry name" value="tRNA_SAD"/>
</dbReference>
<reference evidence="4 5" key="1">
    <citation type="journal article" date="2014" name="BMC Genomics">
        <title>Comparative genomics of the major fungal agents of human and animal Sporotrichosis: Sporothrix schenckii and Sporothrix brasiliensis.</title>
        <authorList>
            <person name="Teixeira M.M."/>
            <person name="de Almeida L.G."/>
            <person name="Kubitschek-Barreira P."/>
            <person name="Alves F.L."/>
            <person name="Kioshima E.S."/>
            <person name="Abadio A.K."/>
            <person name="Fernandes L."/>
            <person name="Derengowski L.S."/>
            <person name="Ferreira K.S."/>
            <person name="Souza R.C."/>
            <person name="Ruiz J.C."/>
            <person name="de Andrade N.C."/>
            <person name="Paes H.C."/>
            <person name="Nicola A.M."/>
            <person name="Albuquerque P."/>
            <person name="Gerber A.L."/>
            <person name="Martins V.P."/>
            <person name="Peconick L.D."/>
            <person name="Neto A.V."/>
            <person name="Chaucanez C.B."/>
            <person name="Silva P.A."/>
            <person name="Cunha O.L."/>
            <person name="de Oliveira F.F."/>
            <person name="dos Santos T.C."/>
            <person name="Barros A.L."/>
            <person name="Soares M.A."/>
            <person name="de Oliveira L.M."/>
            <person name="Marini M.M."/>
            <person name="Villalobos-Duno H."/>
            <person name="Cunha M.M."/>
            <person name="de Hoog S."/>
            <person name="da Silveira J.F."/>
            <person name="Henrissat B."/>
            <person name="Nino-Vega G.A."/>
            <person name="Cisalpino P.S."/>
            <person name="Mora-Montes H.M."/>
            <person name="Almeida S.R."/>
            <person name="Stajich J.E."/>
            <person name="Lopes-Bezerra L.M."/>
            <person name="Vasconcelos A.T."/>
            <person name="Felipe M.S."/>
        </authorList>
    </citation>
    <scope>NUCLEOTIDE SEQUENCE [LARGE SCALE GENOMIC DNA]</scope>
    <source>
        <strain evidence="4 5">5110</strain>
    </source>
</reference>
<dbReference type="InterPro" id="IPR018163">
    <property type="entry name" value="Thr/Ala-tRNA-synth_IIc_edit"/>
</dbReference>
<dbReference type="Proteomes" id="UP000031575">
    <property type="component" value="Unassembled WGS sequence"/>
</dbReference>
<evidence type="ECO:0000313" key="5">
    <source>
        <dbReference type="Proteomes" id="UP000031575"/>
    </source>
</evidence>
<dbReference type="VEuPathDB" id="FungiDB:SPBR_07388"/>
<accession>A0A0C2ER14</accession>
<dbReference type="AlphaFoldDB" id="A0A0C2ER14"/>
<dbReference type="Pfam" id="PF07973">
    <property type="entry name" value="tRNA_SAD"/>
    <property type="match status" value="1"/>
</dbReference>
<dbReference type="GO" id="GO:0005524">
    <property type="term" value="F:ATP binding"/>
    <property type="evidence" value="ECO:0007669"/>
    <property type="project" value="InterPro"/>
</dbReference>
<dbReference type="RefSeq" id="XP_040616799.1">
    <property type="nucleotide sequence ID" value="XM_040765642.1"/>
</dbReference>
<dbReference type="SMART" id="SM00863">
    <property type="entry name" value="tRNA_SAD"/>
    <property type="match status" value="1"/>
</dbReference>
<dbReference type="InterPro" id="IPR009000">
    <property type="entry name" value="Transl_B-barrel_sf"/>
</dbReference>
<dbReference type="SUPFAM" id="SSF55186">
    <property type="entry name" value="ThrRS/AlaRS common domain"/>
    <property type="match status" value="1"/>
</dbReference>
<feature type="domain" description="Threonyl/alanyl tRNA synthetase SAD" evidence="3">
    <location>
        <begin position="279"/>
        <end position="321"/>
    </location>
</feature>
<dbReference type="GO" id="GO:0004812">
    <property type="term" value="F:aminoacyl-tRNA ligase activity"/>
    <property type="evidence" value="ECO:0007669"/>
    <property type="project" value="InterPro"/>
</dbReference>
<dbReference type="GO" id="GO:0043039">
    <property type="term" value="P:tRNA aminoacylation"/>
    <property type="evidence" value="ECO:0007669"/>
    <property type="project" value="InterPro"/>
</dbReference>
<gene>
    <name evidence="4" type="ORF">SPBR_07388</name>
</gene>
<dbReference type="PANTHER" id="PTHR43462">
    <property type="entry name" value="ALANYL-TRNA EDITING PROTEIN"/>
    <property type="match status" value="1"/>
</dbReference>
<dbReference type="Gene3D" id="2.40.30.130">
    <property type="match status" value="1"/>
</dbReference>
<dbReference type="GeneID" id="63680563"/>
<dbReference type="InterPro" id="IPR051335">
    <property type="entry name" value="Alanyl-tRNA_Editing_Enzymes"/>
</dbReference>
<dbReference type="Gene3D" id="3.30.980.10">
    <property type="entry name" value="Threonyl-trna Synthetase, Chain A, domain 2"/>
    <property type="match status" value="1"/>
</dbReference>
<evidence type="ECO:0000313" key="4">
    <source>
        <dbReference type="EMBL" id="KIH88789.1"/>
    </source>
</evidence>
<dbReference type="SUPFAM" id="SSF50447">
    <property type="entry name" value="Translation proteins"/>
    <property type="match status" value="1"/>
</dbReference>
<proteinExistence type="inferred from homology"/>
<protein>
    <recommendedName>
        <fullName evidence="3">Threonyl/alanyl tRNA synthetase SAD domain-containing protein</fullName>
    </recommendedName>
</protein>
<comment type="caution">
    <text evidence="4">The sequence shown here is derived from an EMBL/GenBank/DDBJ whole genome shotgun (WGS) entry which is preliminary data.</text>
</comment>
<name>A0A0C2ER14_9PEZI</name>
<sequence>MPTYLMRAIRPPTCEHFGTAPARTELVFHHDAKRYTLPTTVVAVLPFASLASANKALFKQGLQEEADGQETPYYAVVTEATIFHPQGGGQPSDVGTMTATTAADGEGGGVHTPASVVFDVLSARTDAVHPSQVLHFGRFTTGSDNTNGSFSFATGTPVTQAIDVAKRILYSRLHTAGHVLGAAVRHLVEQQVEGFDELKASHFPDAASCEFRGKIDGHWKDPIQARLTEYIARAMPIEIDWWDAADFRKNGLERLIPQPAAPSSLSSSSTTSAVPTDKWRIVRIVGAEVYPCGGTHVDSTDLCGETRVTKISRSKGISRVSYALADPGMA</sequence>
<dbReference type="OrthoDB" id="288942at2759"/>
<organism evidence="4 5">
    <name type="scientific">Sporothrix brasiliensis 5110</name>
    <dbReference type="NCBI Taxonomy" id="1398154"/>
    <lineage>
        <taxon>Eukaryota</taxon>
        <taxon>Fungi</taxon>
        <taxon>Dikarya</taxon>
        <taxon>Ascomycota</taxon>
        <taxon>Pezizomycotina</taxon>
        <taxon>Sordariomycetes</taxon>
        <taxon>Sordariomycetidae</taxon>
        <taxon>Ophiostomatales</taxon>
        <taxon>Ophiostomataceae</taxon>
        <taxon>Sporothrix</taxon>
    </lineage>
</organism>
<evidence type="ECO:0000256" key="1">
    <source>
        <dbReference type="ARBA" id="ARBA00001947"/>
    </source>
</evidence>
<keyword evidence="5" id="KW-1185">Reference proteome</keyword>
<comment type="similarity">
    <text evidence="2">Belongs to the class-II aminoacyl-tRNA synthetase family. Alax-L subfamily.</text>
</comment>